<reference evidence="1" key="1">
    <citation type="submission" date="2014-09" db="EMBL/GenBank/DDBJ databases">
        <authorList>
            <person name="Magalhaes I.L.F."/>
            <person name="Oliveira U."/>
            <person name="Santos F.R."/>
            <person name="Vidigal T.H.D.A."/>
            <person name="Brescovit A.D."/>
            <person name="Santos A.J."/>
        </authorList>
    </citation>
    <scope>NUCLEOTIDE SEQUENCE</scope>
    <source>
        <tissue evidence="1">Shoot tissue taken approximately 20 cm above the soil surface</tissue>
    </source>
</reference>
<dbReference type="EMBL" id="GBRH01254053">
    <property type="protein sequence ID" value="JAD43842.1"/>
    <property type="molecule type" value="Transcribed_RNA"/>
</dbReference>
<proteinExistence type="predicted"/>
<protein>
    <submittedName>
        <fullName evidence="1">Uncharacterized protein</fullName>
    </submittedName>
</protein>
<name>A0A0A9A9W3_ARUDO</name>
<dbReference type="AlphaFoldDB" id="A0A0A9A9W3"/>
<accession>A0A0A9A9W3</accession>
<sequence>MGEGSGPCTHWRGRRLSKVLEVAAGWETEGGGAG</sequence>
<evidence type="ECO:0000313" key="1">
    <source>
        <dbReference type="EMBL" id="JAD43842.1"/>
    </source>
</evidence>
<organism evidence="1">
    <name type="scientific">Arundo donax</name>
    <name type="common">Giant reed</name>
    <name type="synonym">Donax arundinaceus</name>
    <dbReference type="NCBI Taxonomy" id="35708"/>
    <lineage>
        <taxon>Eukaryota</taxon>
        <taxon>Viridiplantae</taxon>
        <taxon>Streptophyta</taxon>
        <taxon>Embryophyta</taxon>
        <taxon>Tracheophyta</taxon>
        <taxon>Spermatophyta</taxon>
        <taxon>Magnoliopsida</taxon>
        <taxon>Liliopsida</taxon>
        <taxon>Poales</taxon>
        <taxon>Poaceae</taxon>
        <taxon>PACMAD clade</taxon>
        <taxon>Arundinoideae</taxon>
        <taxon>Arundineae</taxon>
        <taxon>Arundo</taxon>
    </lineage>
</organism>
<reference evidence="1" key="2">
    <citation type="journal article" date="2015" name="Data Brief">
        <title>Shoot transcriptome of the giant reed, Arundo donax.</title>
        <authorList>
            <person name="Barrero R.A."/>
            <person name="Guerrero F.D."/>
            <person name="Moolhuijzen P."/>
            <person name="Goolsby J.A."/>
            <person name="Tidwell J."/>
            <person name="Bellgard S.E."/>
            <person name="Bellgard M.I."/>
        </authorList>
    </citation>
    <scope>NUCLEOTIDE SEQUENCE</scope>
    <source>
        <tissue evidence="1">Shoot tissue taken approximately 20 cm above the soil surface</tissue>
    </source>
</reference>